<evidence type="ECO:0000256" key="10">
    <source>
        <dbReference type="SAM" id="Phobius"/>
    </source>
</evidence>
<feature type="compositionally biased region" description="Low complexity" evidence="9">
    <location>
        <begin position="926"/>
        <end position="942"/>
    </location>
</feature>
<gene>
    <name evidence="12" type="ORF">LAESUDRAFT_665671</name>
</gene>
<dbReference type="GO" id="GO:0030322">
    <property type="term" value="P:stabilization of membrane potential"/>
    <property type="evidence" value="ECO:0007669"/>
    <property type="project" value="TreeGrafter"/>
</dbReference>
<evidence type="ECO:0000313" key="12">
    <source>
        <dbReference type="EMBL" id="KZT00659.1"/>
    </source>
</evidence>
<feature type="transmembrane region" description="Helical" evidence="10">
    <location>
        <begin position="157"/>
        <end position="179"/>
    </location>
</feature>
<evidence type="ECO:0000256" key="7">
    <source>
        <dbReference type="ARBA" id="ARBA00023303"/>
    </source>
</evidence>
<evidence type="ECO:0000259" key="11">
    <source>
        <dbReference type="Pfam" id="PF07885"/>
    </source>
</evidence>
<dbReference type="Gene3D" id="1.10.287.70">
    <property type="match status" value="2"/>
</dbReference>
<keyword evidence="3 8" id="KW-0812">Transmembrane</keyword>
<feature type="transmembrane region" description="Helical" evidence="10">
    <location>
        <begin position="616"/>
        <end position="636"/>
    </location>
</feature>
<feature type="compositionally biased region" description="Basic and acidic residues" evidence="9">
    <location>
        <begin position="728"/>
        <end position="737"/>
    </location>
</feature>
<feature type="region of interest" description="Disordered" evidence="9">
    <location>
        <begin position="915"/>
        <end position="980"/>
    </location>
</feature>
<keyword evidence="13" id="KW-1185">Reference proteome</keyword>
<evidence type="ECO:0000256" key="8">
    <source>
        <dbReference type="RuleBase" id="RU003857"/>
    </source>
</evidence>
<dbReference type="OrthoDB" id="297496at2759"/>
<proteinExistence type="inferred from homology"/>
<reference evidence="12 13" key="1">
    <citation type="journal article" date="2016" name="Mol. Biol. Evol.">
        <title>Comparative Genomics of Early-Diverging Mushroom-Forming Fungi Provides Insights into the Origins of Lignocellulose Decay Capabilities.</title>
        <authorList>
            <person name="Nagy L.G."/>
            <person name="Riley R."/>
            <person name="Tritt A."/>
            <person name="Adam C."/>
            <person name="Daum C."/>
            <person name="Floudas D."/>
            <person name="Sun H."/>
            <person name="Yadav J.S."/>
            <person name="Pangilinan J."/>
            <person name="Larsson K.H."/>
            <person name="Matsuura K."/>
            <person name="Barry K."/>
            <person name="Labutti K."/>
            <person name="Kuo R."/>
            <person name="Ohm R.A."/>
            <person name="Bhattacharya S.S."/>
            <person name="Shirouzu T."/>
            <person name="Yoshinaga Y."/>
            <person name="Martin F.M."/>
            <person name="Grigoriev I.V."/>
            <person name="Hibbett D.S."/>
        </authorList>
    </citation>
    <scope>NUCLEOTIDE SEQUENCE [LARGE SCALE GENOMIC DNA]</scope>
    <source>
        <strain evidence="12 13">93-53</strain>
    </source>
</reference>
<comment type="similarity">
    <text evidence="8">Belongs to the two pore domain potassium channel (TC 1.A.1.8) family.</text>
</comment>
<dbReference type="InterPro" id="IPR003280">
    <property type="entry name" value="2pore_dom_K_chnl"/>
</dbReference>
<dbReference type="PANTHER" id="PTHR11003">
    <property type="entry name" value="POTASSIUM CHANNEL, SUBFAMILY K"/>
    <property type="match status" value="1"/>
</dbReference>
<keyword evidence="2 8" id="KW-0813">Transport</keyword>
<evidence type="ECO:0000313" key="13">
    <source>
        <dbReference type="Proteomes" id="UP000076871"/>
    </source>
</evidence>
<protein>
    <recommendedName>
        <fullName evidence="11">Potassium channel domain-containing protein</fullName>
    </recommendedName>
</protein>
<evidence type="ECO:0000256" key="4">
    <source>
        <dbReference type="ARBA" id="ARBA00022989"/>
    </source>
</evidence>
<feature type="transmembrane region" description="Helical" evidence="10">
    <location>
        <begin position="267"/>
        <end position="285"/>
    </location>
</feature>
<evidence type="ECO:0000256" key="9">
    <source>
        <dbReference type="SAM" id="MobiDB-lite"/>
    </source>
</evidence>
<feature type="transmembrane region" description="Helical" evidence="10">
    <location>
        <begin position="320"/>
        <end position="341"/>
    </location>
</feature>
<feature type="transmembrane region" description="Helical" evidence="10">
    <location>
        <begin position="642"/>
        <end position="661"/>
    </location>
</feature>
<feature type="region of interest" description="Disordered" evidence="9">
    <location>
        <begin position="540"/>
        <end position="600"/>
    </location>
</feature>
<keyword evidence="5 8" id="KW-0406">Ion transport</keyword>
<feature type="compositionally biased region" description="Basic and acidic residues" evidence="9">
    <location>
        <begin position="571"/>
        <end position="588"/>
    </location>
</feature>
<evidence type="ECO:0000256" key="5">
    <source>
        <dbReference type="ARBA" id="ARBA00023065"/>
    </source>
</evidence>
<name>A0A165BB69_9APHY</name>
<feature type="region of interest" description="Disordered" evidence="9">
    <location>
        <begin position="16"/>
        <end position="67"/>
    </location>
</feature>
<organism evidence="12 13">
    <name type="scientific">Laetiporus sulphureus 93-53</name>
    <dbReference type="NCBI Taxonomy" id="1314785"/>
    <lineage>
        <taxon>Eukaryota</taxon>
        <taxon>Fungi</taxon>
        <taxon>Dikarya</taxon>
        <taxon>Basidiomycota</taxon>
        <taxon>Agaricomycotina</taxon>
        <taxon>Agaricomycetes</taxon>
        <taxon>Polyporales</taxon>
        <taxon>Laetiporus</taxon>
    </lineage>
</organism>
<dbReference type="PANTHER" id="PTHR11003:SF342">
    <property type="entry name" value="OUTWARD-RECTIFIER POTASSIUM CHANNEL TOK1"/>
    <property type="match status" value="1"/>
</dbReference>
<evidence type="ECO:0000256" key="3">
    <source>
        <dbReference type="ARBA" id="ARBA00022692"/>
    </source>
</evidence>
<evidence type="ECO:0000256" key="2">
    <source>
        <dbReference type="ARBA" id="ARBA00022448"/>
    </source>
</evidence>
<keyword evidence="6 10" id="KW-0472">Membrane</keyword>
<dbReference type="PRINTS" id="PR01333">
    <property type="entry name" value="2POREKCHANEL"/>
</dbReference>
<dbReference type="STRING" id="1314785.A0A165BB69"/>
<dbReference type="GO" id="GO:0015271">
    <property type="term" value="F:outward rectifier potassium channel activity"/>
    <property type="evidence" value="ECO:0007669"/>
    <property type="project" value="TreeGrafter"/>
</dbReference>
<dbReference type="SUPFAM" id="SSF81324">
    <property type="entry name" value="Voltage-gated potassium channels"/>
    <property type="match status" value="2"/>
</dbReference>
<dbReference type="Proteomes" id="UP000076871">
    <property type="component" value="Unassembled WGS sequence"/>
</dbReference>
<dbReference type="GeneID" id="63822235"/>
<feature type="domain" description="Potassium channel" evidence="11">
    <location>
        <begin position="625"/>
        <end position="693"/>
    </location>
</feature>
<dbReference type="GO" id="GO:0022841">
    <property type="term" value="F:potassium ion leak channel activity"/>
    <property type="evidence" value="ECO:0007669"/>
    <property type="project" value="TreeGrafter"/>
</dbReference>
<sequence length="980" mass="108274">MGIGPLVAAVHWLARHRGANQPRDPEKAAPPPTPPQNGTAANEGAVDPLEPERQDDGGEYPNTHRSRRSFRWNTLSASSISTTSTSQPLLTKVKAFLFPRDTRPAEYERFVPNYRYSPIISGIIIPFSILLEIPGLTERWYVQTENGRTISTRPNTPILKAGMGISIGCAILANICLILRFSEKWVKQTTLLCIFFLTVHDAINITAVTVFGVVHRKDDGYTYGESFWMTLCSTIASTITNLNLIIDYIRIPDFANSGSGLTRKQRSLVVLVIILLMYIAIGALISSELMSLTYIDGLFFVTVSIETIGFGDIVPYSTGARVFTCFYIAFGIIILGIVISLTRDTLLEGFEVGYRKRLRGLRARRREARRFRRWQARWRDAVEWRLRAQGSPVWIPDSEWQHQVHNIRFVGLGGATASGAEAGKDSWFRRFLRVTRLRKDDSGDPSERKVSRVPGHPFGKHLNIDALSCEQLQEASLEAGVPLGMIVEFIPPRPIARDRSLSSGGGLLTGDGWPAEASTPTDAQLGRMASVLTKTALAVSGRHAHAPGPSAQAQRAVVSGTVGDQDAQHGIPREHQEHNPDPVRRSSSEKQAQGKNAIPKWARREMEEEQKNANMVKLAGAWTVFLLFWFVGAAIFSATENWTYGVGLYFCFISFCTTGYGDYAPASPAGRSIFVVWALFGVGALTILAAVIEDAGSSRYRNIMHSRVFDKAVEKYRKHALRAASEASHAEYQRQRTDANTQTNGEAVRGGEADANPDEITAHDAASKVQEAHAAAQRELEALPQEILKQARTFHDYIQYFAQGRDRDDEDLPGEGGQVNVPKELKKLLNEILEAEVVGDRMKREILQDDDVKQTLFMLSIERALKRMIQSADRALMAIKERDALIATHEEQKSTTAAGSSANESIHDVIKTTQTGLQDEEEATAELPIPDSSPSSSIPSSESSREELSTDDLSSSESSTSEERTGSTAVQDHATDLERV</sequence>
<dbReference type="GO" id="GO:0005886">
    <property type="term" value="C:plasma membrane"/>
    <property type="evidence" value="ECO:0007669"/>
    <property type="project" value="TreeGrafter"/>
</dbReference>
<comment type="subcellular location">
    <subcellularLocation>
        <location evidence="1">Membrane</location>
        <topology evidence="1">Multi-pass membrane protein</topology>
    </subcellularLocation>
</comment>
<dbReference type="AlphaFoldDB" id="A0A165BB69"/>
<feature type="transmembrane region" description="Helical" evidence="10">
    <location>
        <begin position="191"/>
        <end position="214"/>
    </location>
</feature>
<dbReference type="RefSeq" id="XP_040758399.1">
    <property type="nucleotide sequence ID" value="XM_040905205.1"/>
</dbReference>
<dbReference type="InParanoid" id="A0A165BB69"/>
<dbReference type="Pfam" id="PF07885">
    <property type="entry name" value="Ion_trans_2"/>
    <property type="match status" value="2"/>
</dbReference>
<feature type="transmembrane region" description="Helical" evidence="10">
    <location>
        <begin position="673"/>
        <end position="692"/>
    </location>
</feature>
<feature type="domain" description="Potassium channel" evidence="11">
    <location>
        <begin position="273"/>
        <end position="346"/>
    </location>
</feature>
<dbReference type="InterPro" id="IPR013099">
    <property type="entry name" value="K_chnl_dom"/>
</dbReference>
<evidence type="ECO:0000256" key="6">
    <source>
        <dbReference type="ARBA" id="ARBA00023136"/>
    </source>
</evidence>
<dbReference type="EMBL" id="KV427680">
    <property type="protein sequence ID" value="KZT00659.1"/>
    <property type="molecule type" value="Genomic_DNA"/>
</dbReference>
<keyword evidence="7 8" id="KW-0407">Ion channel</keyword>
<accession>A0A165BB69</accession>
<keyword evidence="4 10" id="KW-1133">Transmembrane helix</keyword>
<evidence type="ECO:0000256" key="1">
    <source>
        <dbReference type="ARBA" id="ARBA00004141"/>
    </source>
</evidence>
<feature type="transmembrane region" description="Helical" evidence="10">
    <location>
        <begin position="226"/>
        <end position="246"/>
    </location>
</feature>
<feature type="region of interest" description="Disordered" evidence="9">
    <location>
        <begin position="724"/>
        <end position="758"/>
    </location>
</feature>